<dbReference type="PANTHER" id="PTHR12644">
    <property type="entry name" value="ARP2/3 COMPLEX 16 KD SUBUNIT P16-ARC"/>
    <property type="match status" value="1"/>
</dbReference>
<dbReference type="SUPFAM" id="SSF69103">
    <property type="entry name" value="Arp2/3 complex 16 kDa subunit ARPC5"/>
    <property type="match status" value="1"/>
</dbReference>
<dbReference type="Gene3D" id="1.25.40.190">
    <property type="entry name" value="Actin-related protein 2/3 complex subunit 5"/>
    <property type="match status" value="1"/>
</dbReference>
<keyword evidence="4 5" id="KW-0206">Cytoskeleton</keyword>
<reference evidence="6" key="1">
    <citation type="submission" date="2020-05" db="UniProtKB">
        <authorList>
            <consortium name="EnsemblMetazoa"/>
        </authorList>
    </citation>
    <scope>IDENTIFICATION</scope>
    <source>
        <strain evidence="6">FUMOZ</strain>
    </source>
</reference>
<name>A0A182RUN5_ANOFN</name>
<dbReference type="GO" id="GO:0005885">
    <property type="term" value="C:Arp2/3 protein complex"/>
    <property type="evidence" value="ECO:0007669"/>
    <property type="project" value="InterPro"/>
</dbReference>
<dbReference type="FunFam" id="1.25.40.190:FF:000004">
    <property type="entry name" value="Actin-related protein 2/3 complex subunit 5"/>
    <property type="match status" value="1"/>
</dbReference>
<dbReference type="Pfam" id="PF04699">
    <property type="entry name" value="P16-Arc"/>
    <property type="match status" value="1"/>
</dbReference>
<proteinExistence type="inferred from homology"/>
<dbReference type="InterPro" id="IPR006789">
    <property type="entry name" value="ARPC5"/>
</dbReference>
<comment type="subcellular location">
    <subcellularLocation>
        <location evidence="1">Cytoplasm</location>
        <location evidence="1">Cytoskeleton</location>
    </subcellularLocation>
</comment>
<evidence type="ECO:0000256" key="1">
    <source>
        <dbReference type="ARBA" id="ARBA00004245"/>
    </source>
</evidence>
<evidence type="ECO:0000256" key="2">
    <source>
        <dbReference type="ARBA" id="ARBA00006084"/>
    </source>
</evidence>
<evidence type="ECO:0000256" key="5">
    <source>
        <dbReference type="RuleBase" id="RU004301"/>
    </source>
</evidence>
<protein>
    <recommendedName>
        <fullName evidence="5">Actin-related protein 2/3 complex subunit 5</fullName>
    </recommendedName>
</protein>
<evidence type="ECO:0000256" key="4">
    <source>
        <dbReference type="ARBA" id="ARBA00023212"/>
    </source>
</evidence>
<sequence length="219" mass="24282">MNDISFIISRSVNISSSTFAAWVGICQRCVDVLSVKENYCLIHHLLEEGIAMAKNTSSSAFRKIDVDQYNEDNFKEDDADQASSGMIVPDEAEINSLLNQYPFQIEPLNKVHLRDVALVYALKTVLQNAPLMCKNQQVKDNALSLTLRVLLSIKSSQIDAAIEALDDPELCDVLMKYIYRGFEIPSEGSSGHLLTWHEKVFAKGGVGSIVRVLSDSARA</sequence>
<dbReference type="EnsemblMetazoa" id="AFUN009994-RA">
    <property type="protein sequence ID" value="AFUN009994-PA"/>
    <property type="gene ID" value="AFUN009994"/>
</dbReference>
<dbReference type="STRING" id="62324.A0A182RUN5"/>
<accession>A0A182RUN5</accession>
<evidence type="ECO:0000313" key="6">
    <source>
        <dbReference type="EnsemblMetazoa" id="AFUN009994-PA"/>
    </source>
</evidence>
<dbReference type="VEuPathDB" id="VectorBase:AFUN009994"/>
<keyword evidence="3" id="KW-0963">Cytoplasm</keyword>
<evidence type="ECO:0000256" key="3">
    <source>
        <dbReference type="ARBA" id="ARBA00022490"/>
    </source>
</evidence>
<organism evidence="6">
    <name type="scientific">Anopheles funestus</name>
    <name type="common">African malaria mosquito</name>
    <dbReference type="NCBI Taxonomy" id="62324"/>
    <lineage>
        <taxon>Eukaryota</taxon>
        <taxon>Metazoa</taxon>
        <taxon>Ecdysozoa</taxon>
        <taxon>Arthropoda</taxon>
        <taxon>Hexapoda</taxon>
        <taxon>Insecta</taxon>
        <taxon>Pterygota</taxon>
        <taxon>Neoptera</taxon>
        <taxon>Endopterygota</taxon>
        <taxon>Diptera</taxon>
        <taxon>Nematocera</taxon>
        <taxon>Culicoidea</taxon>
        <taxon>Culicidae</taxon>
        <taxon>Anophelinae</taxon>
        <taxon>Anopheles</taxon>
    </lineage>
</organism>
<dbReference type="AlphaFoldDB" id="A0A182RUN5"/>
<dbReference type="VEuPathDB" id="VectorBase:AFUN2_001385"/>
<dbReference type="GO" id="GO:0034314">
    <property type="term" value="P:Arp2/3 complex-mediated actin nucleation"/>
    <property type="evidence" value="ECO:0007669"/>
    <property type="project" value="InterPro"/>
</dbReference>
<dbReference type="GO" id="GO:0030833">
    <property type="term" value="P:regulation of actin filament polymerization"/>
    <property type="evidence" value="ECO:0007669"/>
    <property type="project" value="InterPro"/>
</dbReference>
<comment type="function">
    <text evidence="5">Functions as component of the Arp2/3 complex which is involved in regulation of actin polymerization and together with an activating nucleation-promoting factor (NPF) mediates the formation of branched actin networks. Arp2/3 complex plays a critical role in the control of cell morphogenesis via the modulation of cell polarity development.</text>
</comment>
<comment type="similarity">
    <text evidence="2 5">Belongs to the ARPC5 family.</text>
</comment>
<dbReference type="InterPro" id="IPR036743">
    <property type="entry name" value="ARPC5_sf"/>
</dbReference>